<dbReference type="OrthoDB" id="468313at2"/>
<proteinExistence type="predicted"/>
<sequence length="270" mass="31208">MKTDSLFYRLFQTFPSIFFELINRPPEEANNYQFSSVEIKQTAFRIDGVFLPATGEENPIYFLEVQFQPDSEFYSRFFAEIFLYLRQNKPENDWRAVVLYPNQSTDTGDIKHYREFFASQRVRRIYLNQLGEIAEQSIGVGTIKLVISPEENAVEQARNLINKVREEIPDELTQTQVLQLIETILVYKLPNKSQKEIEAMFGLSELKQTRVYQDAFQEGRQEGRQEGEITGKLAAVRPMLALGASVEQIAEALSLDVEEVRKVAEQESSK</sequence>
<accession>A0A1U7IQA3</accession>
<reference evidence="1 2" key="1">
    <citation type="submission" date="2016-11" db="EMBL/GenBank/DDBJ databases">
        <title>Draft Genome Sequences of Nine Cyanobacterial Strains from Diverse Habitats.</title>
        <authorList>
            <person name="Zhu T."/>
            <person name="Hou S."/>
            <person name="Lu X."/>
            <person name="Hess W.R."/>
        </authorList>
    </citation>
    <scope>NUCLEOTIDE SEQUENCE [LARGE SCALE GENOMIC DNA]</scope>
    <source>
        <strain evidence="1 2">IAM M-71</strain>
    </source>
</reference>
<dbReference type="InterPro" id="IPR010106">
    <property type="entry name" value="RpnA"/>
</dbReference>
<organism evidence="1 2">
    <name type="scientific">[Phormidium ambiguum] IAM M-71</name>
    <dbReference type="NCBI Taxonomy" id="454136"/>
    <lineage>
        <taxon>Bacteria</taxon>
        <taxon>Bacillati</taxon>
        <taxon>Cyanobacteriota</taxon>
        <taxon>Cyanophyceae</taxon>
        <taxon>Oscillatoriophycideae</taxon>
        <taxon>Aerosakkonematales</taxon>
        <taxon>Aerosakkonemataceae</taxon>
        <taxon>Floridanema</taxon>
    </lineage>
</organism>
<dbReference type="EMBL" id="MRCE01000004">
    <property type="protein sequence ID" value="OKH39600.1"/>
    <property type="molecule type" value="Genomic_DNA"/>
</dbReference>
<dbReference type="RefSeq" id="WP_073592321.1">
    <property type="nucleotide sequence ID" value="NZ_MRCE01000004.1"/>
</dbReference>
<dbReference type="PANTHER" id="PTHR35586">
    <property type="entry name" value="SLL1691 PROTEIN"/>
    <property type="match status" value="1"/>
</dbReference>
<evidence type="ECO:0000313" key="1">
    <source>
        <dbReference type="EMBL" id="OKH39600.1"/>
    </source>
</evidence>
<comment type="caution">
    <text evidence="1">The sequence shown here is derived from an EMBL/GenBank/DDBJ whole genome shotgun (WGS) entry which is preliminary data.</text>
</comment>
<dbReference type="Proteomes" id="UP000185860">
    <property type="component" value="Unassembled WGS sequence"/>
</dbReference>
<name>A0A1U7IQA3_9CYAN</name>
<dbReference type="PANTHER" id="PTHR35586:SF2">
    <property type="entry name" value="SLL1542 PROTEIN"/>
    <property type="match status" value="1"/>
</dbReference>
<protein>
    <submittedName>
        <fullName evidence="1">Flagellar assembly protein H</fullName>
    </submittedName>
</protein>
<dbReference type="STRING" id="454136.NIES2119_04795"/>
<dbReference type="AlphaFoldDB" id="A0A1U7IQA3"/>
<keyword evidence="1" id="KW-0969">Cilium</keyword>
<dbReference type="InterPro" id="IPR022573">
    <property type="entry name" value="DUF2887"/>
</dbReference>
<evidence type="ECO:0000313" key="2">
    <source>
        <dbReference type="Proteomes" id="UP000185860"/>
    </source>
</evidence>
<keyword evidence="1" id="KW-0282">Flagellum</keyword>
<dbReference type="NCBIfam" id="TIGR01784">
    <property type="entry name" value="T_den_put_tspse"/>
    <property type="match status" value="1"/>
</dbReference>
<dbReference type="Pfam" id="PF11103">
    <property type="entry name" value="DUF2887"/>
    <property type="match status" value="1"/>
</dbReference>
<gene>
    <name evidence="1" type="ORF">NIES2119_04795</name>
</gene>
<keyword evidence="1" id="KW-0966">Cell projection</keyword>